<accession>A0A0U5K3I3</accession>
<comment type="subcellular location">
    <subcellularLocation>
        <location evidence="1">Cell membrane</location>
        <topology evidence="1">Multi-pass membrane protein</topology>
    </subcellularLocation>
</comment>
<dbReference type="CDD" id="cd06261">
    <property type="entry name" value="TM_PBP2"/>
    <property type="match status" value="1"/>
</dbReference>
<dbReference type="InterPro" id="IPR000515">
    <property type="entry name" value="MetI-like"/>
</dbReference>
<evidence type="ECO:0000313" key="11">
    <source>
        <dbReference type="Proteomes" id="UP000069902"/>
    </source>
</evidence>
<sequence>MQMMDLCWSGAKSSKMPMNNKSRSEWFLTLPSFIWLLIFFLVPTCIIYAYALKPHTIYGSVGEGFSFDAIKDLMDPNYYILIGRTLFLGIATTLICLLLALPVGYQMTLLSTKARHLLMLLLVLPFWSSFLIRIFAWKMLLHPEGYIKKILVFLHVVDSDTSLLYNLASVVLVMVYTYLPFAVFPIYAAASKFNFQLLEAAMDLGATRSKAFFQVFIPGIGKGIMTATVMVFISAVGAYVIPDLVGGFSSEMIGNKIAQRVFVDRNLPQASALSALLSLVIFLPLLAIVFVSSRQKKIEAEVRNRE</sequence>
<evidence type="ECO:0000256" key="2">
    <source>
        <dbReference type="ARBA" id="ARBA00007069"/>
    </source>
</evidence>
<proteinExistence type="inferred from homology"/>
<feature type="domain" description="ABC transmembrane type-1" evidence="9">
    <location>
        <begin position="82"/>
        <end position="292"/>
    </location>
</feature>
<feature type="transmembrane region" description="Helical" evidence="8">
    <location>
        <begin position="270"/>
        <end position="291"/>
    </location>
</feature>
<dbReference type="GO" id="GO:0055085">
    <property type="term" value="P:transmembrane transport"/>
    <property type="evidence" value="ECO:0007669"/>
    <property type="project" value="InterPro"/>
</dbReference>
<evidence type="ECO:0000256" key="6">
    <source>
        <dbReference type="ARBA" id="ARBA00022989"/>
    </source>
</evidence>
<dbReference type="AlphaFoldDB" id="A0A0U5K3I3"/>
<evidence type="ECO:0000256" key="7">
    <source>
        <dbReference type="ARBA" id="ARBA00023136"/>
    </source>
</evidence>
<feature type="transmembrane region" description="Helical" evidence="8">
    <location>
        <begin position="78"/>
        <end position="105"/>
    </location>
</feature>
<name>A0A0U5K3I3_9BACT</name>
<gene>
    <name evidence="10" type="primary">potB</name>
    <name evidence="10" type="ORF">PNK_1066</name>
</gene>
<dbReference type="GO" id="GO:0005886">
    <property type="term" value="C:plasma membrane"/>
    <property type="evidence" value="ECO:0007669"/>
    <property type="project" value="UniProtKB-SubCell"/>
</dbReference>
<feature type="transmembrane region" description="Helical" evidence="8">
    <location>
        <begin position="117"/>
        <end position="136"/>
    </location>
</feature>
<evidence type="ECO:0000256" key="8">
    <source>
        <dbReference type="SAM" id="Phobius"/>
    </source>
</evidence>
<dbReference type="EMBL" id="LN879502">
    <property type="protein sequence ID" value="CUI16683.1"/>
    <property type="molecule type" value="Genomic_DNA"/>
</dbReference>
<keyword evidence="6 8" id="KW-1133">Transmembrane helix</keyword>
<evidence type="ECO:0000256" key="5">
    <source>
        <dbReference type="ARBA" id="ARBA00022692"/>
    </source>
</evidence>
<keyword evidence="4" id="KW-1003">Cell membrane</keyword>
<dbReference type="PATRIC" id="fig|389348.3.peg.1177"/>
<dbReference type="STRING" id="389348.PNK_1066"/>
<feature type="transmembrane region" description="Helical" evidence="8">
    <location>
        <begin position="163"/>
        <end position="190"/>
    </location>
</feature>
<dbReference type="Proteomes" id="UP000069902">
    <property type="component" value="Chromosome cPNK"/>
</dbReference>
<feature type="transmembrane region" description="Helical" evidence="8">
    <location>
        <begin position="211"/>
        <end position="241"/>
    </location>
</feature>
<dbReference type="FunCoup" id="A0A0U5K3I3">
    <property type="interactions" value="112"/>
</dbReference>
<evidence type="ECO:0000256" key="1">
    <source>
        <dbReference type="ARBA" id="ARBA00004651"/>
    </source>
</evidence>
<organism evidence="10 11">
    <name type="scientific">Candidatus Protochlamydia naegleriophila</name>
    <dbReference type="NCBI Taxonomy" id="389348"/>
    <lineage>
        <taxon>Bacteria</taxon>
        <taxon>Pseudomonadati</taxon>
        <taxon>Chlamydiota</taxon>
        <taxon>Chlamydiia</taxon>
        <taxon>Parachlamydiales</taxon>
        <taxon>Parachlamydiaceae</taxon>
        <taxon>Candidatus Protochlamydia</taxon>
    </lineage>
</organism>
<evidence type="ECO:0000256" key="4">
    <source>
        <dbReference type="ARBA" id="ARBA00022475"/>
    </source>
</evidence>
<dbReference type="PANTHER" id="PTHR42929">
    <property type="entry name" value="INNER MEMBRANE ABC TRANSPORTER PERMEASE PROTEIN YDCU-RELATED-RELATED"/>
    <property type="match status" value="1"/>
</dbReference>
<dbReference type="PANTHER" id="PTHR42929:SF1">
    <property type="entry name" value="INNER MEMBRANE ABC TRANSPORTER PERMEASE PROTEIN YDCU-RELATED"/>
    <property type="match status" value="1"/>
</dbReference>
<evidence type="ECO:0000259" key="9">
    <source>
        <dbReference type="PROSITE" id="PS50928"/>
    </source>
</evidence>
<dbReference type="Gene3D" id="1.10.3720.10">
    <property type="entry name" value="MetI-like"/>
    <property type="match status" value="1"/>
</dbReference>
<reference evidence="11" key="1">
    <citation type="submission" date="2015-09" db="EMBL/GenBank/DDBJ databases">
        <authorList>
            <person name="Bertelli C."/>
        </authorList>
    </citation>
    <scope>NUCLEOTIDE SEQUENCE [LARGE SCALE GENOMIC DNA]</scope>
    <source>
        <strain evidence="11">KNic</strain>
    </source>
</reference>
<dbReference type="InterPro" id="IPR035906">
    <property type="entry name" value="MetI-like_sf"/>
</dbReference>
<dbReference type="SUPFAM" id="SSF161098">
    <property type="entry name" value="MetI-like"/>
    <property type="match status" value="1"/>
</dbReference>
<feature type="transmembrane region" description="Helical" evidence="8">
    <location>
        <begin position="26"/>
        <end position="51"/>
    </location>
</feature>
<comment type="similarity">
    <text evidence="2">Belongs to the binding-protein-dependent transport system permease family. CysTW subfamily.</text>
</comment>
<dbReference type="InParanoid" id="A0A0U5K3I3"/>
<protein>
    <submittedName>
        <fullName evidence="10">Putative ABC-type spermidine/putrescine transport system, permease subunit I</fullName>
    </submittedName>
</protein>
<dbReference type="PROSITE" id="PS50928">
    <property type="entry name" value="ABC_TM1"/>
    <property type="match status" value="1"/>
</dbReference>
<keyword evidence="11" id="KW-1185">Reference proteome</keyword>
<keyword evidence="5 8" id="KW-0812">Transmembrane</keyword>
<keyword evidence="7 8" id="KW-0472">Membrane</keyword>
<dbReference type="KEGG" id="pnl:PNK_1066"/>
<evidence type="ECO:0000313" key="10">
    <source>
        <dbReference type="EMBL" id="CUI16683.1"/>
    </source>
</evidence>
<evidence type="ECO:0000256" key="3">
    <source>
        <dbReference type="ARBA" id="ARBA00022448"/>
    </source>
</evidence>
<keyword evidence="3" id="KW-0813">Transport</keyword>